<dbReference type="Gene3D" id="3.40.50.720">
    <property type="entry name" value="NAD(P)-binding Rossmann-like Domain"/>
    <property type="match status" value="1"/>
</dbReference>
<proteinExistence type="inferred from homology"/>
<dbReference type="CDD" id="cd05213">
    <property type="entry name" value="NAD_bind_Glutamyl_tRNA_reduct"/>
    <property type="match status" value="1"/>
</dbReference>
<comment type="domain">
    <text evidence="9">Possesses an unusual extended V-shaped dimeric structure with each monomer consisting of three distinct domains arranged along a curved 'spinal' alpha-helix. The N-terminal catalytic domain specifically recognizes the glutamate moiety of the substrate. The second domain is the NADPH-binding domain, and the third C-terminal domain is responsible for dimerization.</text>
</comment>
<feature type="binding site" evidence="9 12">
    <location>
        <begin position="190"/>
        <end position="195"/>
    </location>
    <ligand>
        <name>NADP(+)</name>
        <dbReference type="ChEBI" id="CHEBI:58349"/>
    </ligand>
</feature>
<dbReference type="InterPro" id="IPR036343">
    <property type="entry name" value="GluRdtase_N_sf"/>
</dbReference>
<dbReference type="PROSITE" id="PS00747">
    <property type="entry name" value="GLUTR"/>
    <property type="match status" value="1"/>
</dbReference>
<evidence type="ECO:0000313" key="19">
    <source>
        <dbReference type="Proteomes" id="UP000317093"/>
    </source>
</evidence>
<dbReference type="KEGG" id="knv:Pan216_18400"/>
<feature type="active site" description="Nucleophile" evidence="9 10">
    <location>
        <position position="49"/>
    </location>
</feature>
<evidence type="ECO:0000256" key="6">
    <source>
        <dbReference type="ARBA" id="ARBA00023244"/>
    </source>
</evidence>
<dbReference type="Pfam" id="PF01488">
    <property type="entry name" value="Shikimate_DH"/>
    <property type="match status" value="1"/>
</dbReference>
<evidence type="ECO:0000256" key="2">
    <source>
        <dbReference type="ARBA" id="ARBA00005916"/>
    </source>
</evidence>
<evidence type="ECO:0000256" key="11">
    <source>
        <dbReference type="PIRSR" id="PIRSR000445-2"/>
    </source>
</evidence>
<evidence type="ECO:0000259" key="15">
    <source>
        <dbReference type="Pfam" id="PF00745"/>
    </source>
</evidence>
<evidence type="ECO:0000256" key="12">
    <source>
        <dbReference type="PIRSR" id="PIRSR000445-3"/>
    </source>
</evidence>
<feature type="domain" description="Quinate/shikimate 5-dehydrogenase/glutamyl-tRNA reductase" evidence="16">
    <location>
        <begin position="177"/>
        <end position="307"/>
    </location>
</feature>
<comment type="similarity">
    <text evidence="2 9 14">Belongs to the glutamyl-tRNA reductase family.</text>
</comment>
<feature type="site" description="Important for activity" evidence="9 13">
    <location>
        <position position="100"/>
    </location>
</feature>
<comment type="miscellaneous">
    <text evidence="9">During catalysis, the active site Cys acts as a nucleophile attacking the alpha-carbonyl group of tRNA-bound glutamate with the formation of a thioester intermediate between enzyme and glutamate, and the concomitant release of tRNA(Glu). The thioester intermediate is finally reduced by direct hydride transfer from NADPH, to form the product GSA.</text>
</comment>
<dbReference type="HAMAP" id="MF_00087">
    <property type="entry name" value="Glu_tRNA_reductase"/>
    <property type="match status" value="1"/>
</dbReference>
<dbReference type="SUPFAM" id="SSF51735">
    <property type="entry name" value="NAD(P)-binding Rossmann-fold domains"/>
    <property type="match status" value="1"/>
</dbReference>
<dbReference type="EC" id="1.2.1.70" evidence="3 9"/>
<dbReference type="Proteomes" id="UP000317093">
    <property type="component" value="Chromosome"/>
</dbReference>
<feature type="domain" description="Tetrapyrrole biosynthesis glutamyl-tRNA reductase dimerisation" evidence="15">
    <location>
        <begin position="322"/>
        <end position="420"/>
    </location>
</feature>
<dbReference type="EMBL" id="CP036279">
    <property type="protein sequence ID" value="QDU60987.1"/>
    <property type="molecule type" value="Genomic_DNA"/>
</dbReference>
<reference evidence="18 19" key="1">
    <citation type="submission" date="2019-02" db="EMBL/GenBank/DDBJ databases">
        <title>Deep-cultivation of Planctomycetes and their phenomic and genomic characterization uncovers novel biology.</title>
        <authorList>
            <person name="Wiegand S."/>
            <person name="Jogler M."/>
            <person name="Boedeker C."/>
            <person name="Pinto D."/>
            <person name="Vollmers J."/>
            <person name="Rivas-Marin E."/>
            <person name="Kohn T."/>
            <person name="Peeters S.H."/>
            <person name="Heuer A."/>
            <person name="Rast P."/>
            <person name="Oberbeckmann S."/>
            <person name="Bunk B."/>
            <person name="Jeske O."/>
            <person name="Meyerdierks A."/>
            <person name="Storesund J.E."/>
            <person name="Kallscheuer N."/>
            <person name="Luecker S."/>
            <person name="Lage O.M."/>
            <person name="Pohl T."/>
            <person name="Merkel B.J."/>
            <person name="Hornburger P."/>
            <person name="Mueller R.-W."/>
            <person name="Bruemmer F."/>
            <person name="Labrenz M."/>
            <person name="Spormann A.M."/>
            <person name="Op den Camp H."/>
            <person name="Overmann J."/>
            <person name="Amann R."/>
            <person name="Jetten M.S.M."/>
            <person name="Mascher T."/>
            <person name="Medema M.H."/>
            <person name="Devos D.P."/>
            <person name="Kaster A.-K."/>
            <person name="Ovreas L."/>
            <person name="Rohde M."/>
            <person name="Galperin M.Y."/>
            <person name="Jogler C."/>
        </authorList>
    </citation>
    <scope>NUCLEOTIDE SEQUENCE [LARGE SCALE GENOMIC DNA]</scope>
    <source>
        <strain evidence="18 19">Pan216</strain>
    </source>
</reference>
<organism evidence="18 19">
    <name type="scientific">Kolteria novifilia</name>
    <dbReference type="NCBI Taxonomy" id="2527975"/>
    <lineage>
        <taxon>Bacteria</taxon>
        <taxon>Pseudomonadati</taxon>
        <taxon>Planctomycetota</taxon>
        <taxon>Planctomycetia</taxon>
        <taxon>Kolteriales</taxon>
        <taxon>Kolteriaceae</taxon>
        <taxon>Kolteria</taxon>
    </lineage>
</organism>
<dbReference type="FunFam" id="3.40.50.720:FF:000031">
    <property type="entry name" value="Glutamyl-tRNA reductase"/>
    <property type="match status" value="1"/>
</dbReference>
<comment type="subunit">
    <text evidence="9">Homodimer.</text>
</comment>
<evidence type="ECO:0000259" key="17">
    <source>
        <dbReference type="Pfam" id="PF05201"/>
    </source>
</evidence>
<evidence type="ECO:0000256" key="1">
    <source>
        <dbReference type="ARBA" id="ARBA00005059"/>
    </source>
</evidence>
<dbReference type="InterPro" id="IPR000343">
    <property type="entry name" value="4pyrrol_synth_GluRdtase"/>
</dbReference>
<gene>
    <name evidence="9 18" type="primary">hemA</name>
    <name evidence="18" type="ORF">Pan216_18400</name>
</gene>
<dbReference type="SUPFAM" id="SSF69742">
    <property type="entry name" value="Glutamyl tRNA-reductase catalytic, N-terminal domain"/>
    <property type="match status" value="1"/>
</dbReference>
<dbReference type="OrthoDB" id="110209at2"/>
<keyword evidence="6 9" id="KW-0627">Porphyrin biosynthesis</keyword>
<evidence type="ECO:0000256" key="4">
    <source>
        <dbReference type="ARBA" id="ARBA00022857"/>
    </source>
</evidence>
<dbReference type="Gene3D" id="3.30.460.30">
    <property type="entry name" value="Glutamyl-tRNA reductase, N-terminal domain"/>
    <property type="match status" value="1"/>
</dbReference>
<dbReference type="Pfam" id="PF05201">
    <property type="entry name" value="GlutR_N"/>
    <property type="match status" value="1"/>
</dbReference>
<comment type="catalytic activity">
    <reaction evidence="7 9 14">
        <text>(S)-4-amino-5-oxopentanoate + tRNA(Glu) + NADP(+) = L-glutamyl-tRNA(Glu) + NADPH + H(+)</text>
        <dbReference type="Rhea" id="RHEA:12344"/>
        <dbReference type="Rhea" id="RHEA-COMP:9663"/>
        <dbReference type="Rhea" id="RHEA-COMP:9680"/>
        <dbReference type="ChEBI" id="CHEBI:15378"/>
        <dbReference type="ChEBI" id="CHEBI:57501"/>
        <dbReference type="ChEBI" id="CHEBI:57783"/>
        <dbReference type="ChEBI" id="CHEBI:58349"/>
        <dbReference type="ChEBI" id="CHEBI:78442"/>
        <dbReference type="ChEBI" id="CHEBI:78520"/>
        <dbReference type="EC" id="1.2.1.70"/>
    </reaction>
</comment>
<evidence type="ECO:0000259" key="16">
    <source>
        <dbReference type="Pfam" id="PF01488"/>
    </source>
</evidence>
<comment type="pathway">
    <text evidence="1 9 14">Porphyrin-containing compound metabolism; protoporphyrin-IX biosynthesis; 5-aminolevulinate from L-glutamyl-tRNA(Glu): step 1/2.</text>
</comment>
<dbReference type="InterPro" id="IPR018214">
    <property type="entry name" value="GluRdtase_CS"/>
</dbReference>
<dbReference type="NCBIfam" id="TIGR01035">
    <property type="entry name" value="hemA"/>
    <property type="match status" value="1"/>
</dbReference>
<dbReference type="FunFam" id="3.30.460.30:FF:000001">
    <property type="entry name" value="Glutamyl-tRNA reductase"/>
    <property type="match status" value="1"/>
</dbReference>
<protein>
    <recommendedName>
        <fullName evidence="8 9">Glutamyl-tRNA reductase</fullName>
        <shortName evidence="9">GluTR</shortName>
        <ecNumber evidence="3 9">1.2.1.70</ecNumber>
    </recommendedName>
</protein>
<keyword evidence="19" id="KW-1185">Reference proteome</keyword>
<keyword evidence="5 9" id="KW-0560">Oxidoreductase</keyword>
<evidence type="ECO:0000256" key="14">
    <source>
        <dbReference type="RuleBase" id="RU000584"/>
    </source>
</evidence>
<dbReference type="SUPFAM" id="SSF69075">
    <property type="entry name" value="Glutamyl tRNA-reductase dimerization domain"/>
    <property type="match status" value="1"/>
</dbReference>
<dbReference type="PANTHER" id="PTHR43013">
    <property type="entry name" value="GLUTAMYL-TRNA REDUCTASE"/>
    <property type="match status" value="1"/>
</dbReference>
<dbReference type="PANTHER" id="PTHR43013:SF1">
    <property type="entry name" value="GLUTAMYL-TRNA REDUCTASE"/>
    <property type="match status" value="1"/>
</dbReference>
<feature type="domain" description="Glutamyl-tRNA reductase N-terminal" evidence="17">
    <location>
        <begin position="6"/>
        <end position="157"/>
    </location>
</feature>
<sequence>MKLLCVGLNWKTPVKIREQLSFDAEEAQGVLAKLQDRFPNAEFAVLSTCNRTEIYSAEPTQESSIGVEGLCEFFAEVKNQPLSEFYDYLYLHEDAGTALHLFNVASGLDSLILGEAQILGQVKIAYQQAIDCRTIGKILHPLFQRALGVAKRVHTETSLAKGRLSIASAAIDYLRGVFETFSDKRVLVIGAGKMAELVMVHLRELEPGRVEICNRTEAPALDLAQRMGGHYRPMAELHQALADADIVVSSTGAEEPIVKSADFAKLMEQRRSRWLAVIDIAVPRDFDPAIADFDNVWLWNIDDLEKVRYKTIRSRERELDHALKIIDHETAAFEATMAIKQSGPVIGRLEAGYQEIIEQELDWLLPQLNGLPEDQKEKIRYFAHRLKNKFLHPPKAALRAQAHAGEHHGLLDAFRKLFGLET</sequence>
<keyword evidence="4 9" id="KW-0521">NADP</keyword>
<evidence type="ECO:0000256" key="8">
    <source>
        <dbReference type="ARBA" id="ARBA00068659"/>
    </source>
</evidence>
<feature type="binding site" evidence="9 11">
    <location>
        <position position="110"/>
    </location>
    <ligand>
        <name>substrate</name>
    </ligand>
</feature>
<evidence type="ECO:0000256" key="3">
    <source>
        <dbReference type="ARBA" id="ARBA00012970"/>
    </source>
</evidence>
<dbReference type="Pfam" id="PF00745">
    <property type="entry name" value="GlutR_dimer"/>
    <property type="match status" value="1"/>
</dbReference>
<dbReference type="InterPro" id="IPR006151">
    <property type="entry name" value="Shikm_DH/Glu-tRNA_Rdtase"/>
</dbReference>
<feature type="binding site" evidence="9 11">
    <location>
        <begin position="115"/>
        <end position="117"/>
    </location>
    <ligand>
        <name>substrate</name>
    </ligand>
</feature>
<feature type="binding site" evidence="9 11">
    <location>
        <begin position="48"/>
        <end position="51"/>
    </location>
    <ligand>
        <name>substrate</name>
    </ligand>
</feature>
<accession>A0A518B1Y6</accession>
<evidence type="ECO:0000313" key="18">
    <source>
        <dbReference type="EMBL" id="QDU60987.1"/>
    </source>
</evidence>
<dbReference type="UniPathway" id="UPA00251">
    <property type="reaction ID" value="UER00316"/>
</dbReference>
<dbReference type="GO" id="GO:0050661">
    <property type="term" value="F:NADP binding"/>
    <property type="evidence" value="ECO:0007669"/>
    <property type="project" value="InterPro"/>
</dbReference>
<dbReference type="AlphaFoldDB" id="A0A518B1Y6"/>
<dbReference type="InterPro" id="IPR015896">
    <property type="entry name" value="4pyrrol_synth_GluRdtase_dimer"/>
</dbReference>
<evidence type="ECO:0000256" key="7">
    <source>
        <dbReference type="ARBA" id="ARBA00047464"/>
    </source>
</evidence>
<dbReference type="GO" id="GO:0019353">
    <property type="term" value="P:protoporphyrinogen IX biosynthetic process from glutamate"/>
    <property type="evidence" value="ECO:0007669"/>
    <property type="project" value="TreeGrafter"/>
</dbReference>
<evidence type="ECO:0000256" key="10">
    <source>
        <dbReference type="PIRSR" id="PIRSR000445-1"/>
    </source>
</evidence>
<dbReference type="PIRSF" id="PIRSF000445">
    <property type="entry name" value="4pyrrol_synth_GluRdtase"/>
    <property type="match status" value="1"/>
</dbReference>
<dbReference type="InterPro" id="IPR036453">
    <property type="entry name" value="GluRdtase_dimer_dom_sf"/>
</dbReference>
<comment type="function">
    <text evidence="9">Catalyzes the NADPH-dependent reduction of glutamyl-tRNA(Glu) to glutamate 1-semialdehyde (GSA).</text>
</comment>
<evidence type="ECO:0000256" key="9">
    <source>
        <dbReference type="HAMAP-Rule" id="MF_00087"/>
    </source>
</evidence>
<evidence type="ECO:0000256" key="5">
    <source>
        <dbReference type="ARBA" id="ARBA00023002"/>
    </source>
</evidence>
<name>A0A518B1Y6_9BACT</name>
<dbReference type="InterPro" id="IPR015895">
    <property type="entry name" value="4pyrrol_synth_GluRdtase_N"/>
</dbReference>
<evidence type="ECO:0000256" key="13">
    <source>
        <dbReference type="PIRSR" id="PIRSR000445-4"/>
    </source>
</evidence>
<dbReference type="RefSeq" id="WP_145257638.1">
    <property type="nucleotide sequence ID" value="NZ_CP036279.1"/>
</dbReference>
<dbReference type="InterPro" id="IPR036291">
    <property type="entry name" value="NAD(P)-bd_dom_sf"/>
</dbReference>
<feature type="binding site" evidence="9 11">
    <location>
        <position position="121"/>
    </location>
    <ligand>
        <name>substrate</name>
    </ligand>
</feature>
<dbReference type="GO" id="GO:0008883">
    <property type="term" value="F:glutamyl-tRNA reductase activity"/>
    <property type="evidence" value="ECO:0007669"/>
    <property type="project" value="UniProtKB-UniRule"/>
</dbReference>